<dbReference type="InterPro" id="IPR017941">
    <property type="entry name" value="Rieske_2Fe-2S"/>
</dbReference>
<keyword evidence="4" id="KW-0411">Iron-sulfur</keyword>
<sequence length="152" mass="15417">MERKEFIQLFGMGAAAILATGCLGGCSGSKDDNPTPAPGTGGGPTGPAGVDFTLDLTEPANAALNDPQKGYVYGASNAVIVAKLTDGSYIAVQAPCTHEGTTIVFEASSSMFRCPNHGSMFTANGTVANGPAARALKKYTVSRTGNTLRVTG</sequence>
<evidence type="ECO:0000256" key="3">
    <source>
        <dbReference type="ARBA" id="ARBA00023004"/>
    </source>
</evidence>
<dbReference type="Proteomes" id="UP000831785">
    <property type="component" value="Chromosome"/>
</dbReference>
<dbReference type="CDD" id="cd03467">
    <property type="entry name" value="Rieske"/>
    <property type="match status" value="1"/>
</dbReference>
<keyword evidence="3" id="KW-0408">Iron</keyword>
<evidence type="ECO:0000313" key="8">
    <source>
        <dbReference type="Proteomes" id="UP000831785"/>
    </source>
</evidence>
<dbReference type="InterPro" id="IPR036922">
    <property type="entry name" value="Rieske_2Fe-2S_sf"/>
</dbReference>
<dbReference type="Gene3D" id="2.102.10.10">
    <property type="entry name" value="Rieske [2Fe-2S] iron-sulphur domain"/>
    <property type="match status" value="1"/>
</dbReference>
<dbReference type="PROSITE" id="PS51257">
    <property type="entry name" value="PROKAR_LIPOPROTEIN"/>
    <property type="match status" value="1"/>
</dbReference>
<evidence type="ECO:0000259" key="6">
    <source>
        <dbReference type="PROSITE" id="PS51296"/>
    </source>
</evidence>
<keyword evidence="1" id="KW-0001">2Fe-2S</keyword>
<evidence type="ECO:0000313" key="7">
    <source>
        <dbReference type="EMBL" id="UOQ54624.1"/>
    </source>
</evidence>
<feature type="domain" description="Rieske" evidence="6">
    <location>
        <begin position="59"/>
        <end position="150"/>
    </location>
</feature>
<organism evidence="7 8">
    <name type="scientific">Hymenobacter cellulosivorans</name>
    <dbReference type="NCBI Taxonomy" id="2932249"/>
    <lineage>
        <taxon>Bacteria</taxon>
        <taxon>Pseudomonadati</taxon>
        <taxon>Bacteroidota</taxon>
        <taxon>Cytophagia</taxon>
        <taxon>Cytophagales</taxon>
        <taxon>Hymenobacteraceae</taxon>
        <taxon>Hymenobacter</taxon>
    </lineage>
</organism>
<dbReference type="Pfam" id="PF00355">
    <property type="entry name" value="Rieske"/>
    <property type="match status" value="1"/>
</dbReference>
<keyword evidence="8" id="KW-1185">Reference proteome</keyword>
<evidence type="ECO:0000256" key="4">
    <source>
        <dbReference type="ARBA" id="ARBA00023014"/>
    </source>
</evidence>
<reference evidence="7 8" key="1">
    <citation type="submission" date="2022-04" db="EMBL/GenBank/DDBJ databases">
        <title>Hymenobacter sp. isolated from the air.</title>
        <authorList>
            <person name="Won M."/>
            <person name="Lee C.-M."/>
            <person name="Woen H.-Y."/>
            <person name="Kwon S.-W."/>
        </authorList>
    </citation>
    <scope>NUCLEOTIDE SEQUENCE [LARGE SCALE GENOMIC DNA]</scope>
    <source>
        <strain evidence="8">5116 S-27</strain>
    </source>
</reference>
<dbReference type="SUPFAM" id="SSF50022">
    <property type="entry name" value="ISP domain"/>
    <property type="match status" value="1"/>
</dbReference>
<evidence type="ECO:0000256" key="2">
    <source>
        <dbReference type="ARBA" id="ARBA00022723"/>
    </source>
</evidence>
<dbReference type="EMBL" id="CP095049">
    <property type="protein sequence ID" value="UOQ54624.1"/>
    <property type="molecule type" value="Genomic_DNA"/>
</dbReference>
<gene>
    <name evidence="7" type="ORF">MUN80_07635</name>
</gene>
<protein>
    <submittedName>
        <fullName evidence="7">Rieske (2Fe-2S) protein</fullName>
    </submittedName>
</protein>
<proteinExistence type="predicted"/>
<keyword evidence="2" id="KW-0479">Metal-binding</keyword>
<dbReference type="PROSITE" id="PS51296">
    <property type="entry name" value="RIESKE"/>
    <property type="match status" value="1"/>
</dbReference>
<accession>A0ABY4FD65</accession>
<dbReference type="RefSeq" id="WP_244721851.1">
    <property type="nucleotide sequence ID" value="NZ_CP095049.1"/>
</dbReference>
<evidence type="ECO:0000256" key="1">
    <source>
        <dbReference type="ARBA" id="ARBA00022714"/>
    </source>
</evidence>
<name>A0ABY4FD65_9BACT</name>
<feature type="region of interest" description="Disordered" evidence="5">
    <location>
        <begin position="30"/>
        <end position="49"/>
    </location>
</feature>
<evidence type="ECO:0000256" key="5">
    <source>
        <dbReference type="SAM" id="MobiDB-lite"/>
    </source>
</evidence>